<protein>
    <submittedName>
        <fullName evidence="2">DsbA family oxidoreductase</fullName>
    </submittedName>
</protein>
<accession>A0A5C8P550</accession>
<dbReference type="Gene3D" id="3.40.30.10">
    <property type="entry name" value="Glutaredoxin"/>
    <property type="match status" value="1"/>
</dbReference>
<dbReference type="PANTHER" id="PTHR13887">
    <property type="entry name" value="GLUTATHIONE S-TRANSFERASE KAPPA"/>
    <property type="match status" value="1"/>
</dbReference>
<dbReference type="Proteomes" id="UP000321548">
    <property type="component" value="Unassembled WGS sequence"/>
</dbReference>
<dbReference type="EMBL" id="VDUY01000001">
    <property type="protein sequence ID" value="TXL68539.1"/>
    <property type="molecule type" value="Genomic_DNA"/>
</dbReference>
<dbReference type="RefSeq" id="WP_147702679.1">
    <property type="nucleotide sequence ID" value="NZ_VDUY01000001.1"/>
</dbReference>
<dbReference type="PANTHER" id="PTHR13887:SF41">
    <property type="entry name" value="THIOREDOXIN SUPERFAMILY PROTEIN"/>
    <property type="match status" value="1"/>
</dbReference>
<dbReference type="InterPro" id="IPR001853">
    <property type="entry name" value="DSBA-like_thioredoxin_dom"/>
</dbReference>
<evidence type="ECO:0000313" key="3">
    <source>
        <dbReference type="Proteomes" id="UP000321548"/>
    </source>
</evidence>
<organism evidence="2 3">
    <name type="scientific">Zeimonas arvi</name>
    <dbReference type="NCBI Taxonomy" id="2498847"/>
    <lineage>
        <taxon>Bacteria</taxon>
        <taxon>Pseudomonadati</taxon>
        <taxon>Pseudomonadota</taxon>
        <taxon>Betaproteobacteria</taxon>
        <taxon>Burkholderiales</taxon>
        <taxon>Burkholderiaceae</taxon>
        <taxon>Zeimonas</taxon>
    </lineage>
</organism>
<evidence type="ECO:0000313" key="2">
    <source>
        <dbReference type="EMBL" id="TXL68539.1"/>
    </source>
</evidence>
<sequence>MNAILEPAGPALRVDVISDVVCPWCYVGKRQLEAALARWREAHPDTPDPQVRWHPFQLNPDLPAEGMTRADYLARKFGTPDPGAIYQRVSAAARAVGLEPDFAKIARQPNTLRAHALISAAQGDAQQAVVERLFSAYFVEGADLTSRDTLAALAREAGLPDEAIRDALDGAGAQQAARDDTEARELGVSGVPFFVIDGKLGVSGAQGADALLAAFGQARGS</sequence>
<dbReference type="GO" id="GO:0016491">
    <property type="term" value="F:oxidoreductase activity"/>
    <property type="evidence" value="ECO:0007669"/>
    <property type="project" value="InterPro"/>
</dbReference>
<dbReference type="OrthoDB" id="9799122at2"/>
<dbReference type="CDD" id="cd03024">
    <property type="entry name" value="DsbA_FrnE"/>
    <property type="match status" value="1"/>
</dbReference>
<gene>
    <name evidence="2" type="ORF">FHP08_02325</name>
</gene>
<dbReference type="AlphaFoldDB" id="A0A5C8P550"/>
<dbReference type="InterPro" id="IPR036249">
    <property type="entry name" value="Thioredoxin-like_sf"/>
</dbReference>
<keyword evidence="3" id="KW-1185">Reference proteome</keyword>
<feature type="domain" description="DSBA-like thioredoxin" evidence="1">
    <location>
        <begin position="14"/>
        <end position="214"/>
    </location>
</feature>
<comment type="caution">
    <text evidence="2">The sequence shown here is derived from an EMBL/GenBank/DDBJ whole genome shotgun (WGS) entry which is preliminary data.</text>
</comment>
<evidence type="ECO:0000259" key="1">
    <source>
        <dbReference type="Pfam" id="PF01323"/>
    </source>
</evidence>
<proteinExistence type="predicted"/>
<name>A0A5C8P550_9BURK</name>
<reference evidence="2 3" key="1">
    <citation type="submission" date="2019-06" db="EMBL/GenBank/DDBJ databases">
        <title>Quisquiliibacterium sp. nov., isolated from a maize field.</title>
        <authorList>
            <person name="Lin S.-Y."/>
            <person name="Tsai C.-F."/>
            <person name="Young C.-C."/>
        </authorList>
    </citation>
    <scope>NUCLEOTIDE SEQUENCE [LARGE SCALE GENOMIC DNA]</scope>
    <source>
        <strain evidence="2 3">CC-CFT501</strain>
    </source>
</reference>
<dbReference type="SUPFAM" id="SSF52833">
    <property type="entry name" value="Thioredoxin-like"/>
    <property type="match status" value="1"/>
</dbReference>
<dbReference type="Pfam" id="PF01323">
    <property type="entry name" value="DSBA"/>
    <property type="match status" value="1"/>
</dbReference>